<feature type="transmembrane region" description="Helical" evidence="1">
    <location>
        <begin position="37"/>
        <end position="56"/>
    </location>
</feature>
<accession>A0A062VHE2</accession>
<reference evidence="2 3" key="1">
    <citation type="journal article" date="2014" name="Antonie Van Leeuwenhoek">
        <title>Hyphomonas beringensis sp. nov. and Hyphomonas chukchiensis sp. nov., isolated from surface seawater of the Bering Sea and Chukchi Sea.</title>
        <authorList>
            <person name="Li C."/>
            <person name="Lai Q."/>
            <person name="Li G."/>
            <person name="Dong C."/>
            <person name="Wang J."/>
            <person name="Liao Y."/>
            <person name="Shao Z."/>
        </authorList>
    </citation>
    <scope>NUCLEOTIDE SEQUENCE [LARGE SCALE GENOMIC DNA]</scope>
    <source>
        <strain evidence="2 3">PS728</strain>
    </source>
</reference>
<feature type="transmembrane region" description="Helical" evidence="1">
    <location>
        <begin position="93"/>
        <end position="111"/>
    </location>
</feature>
<gene>
    <name evidence="2" type="ORF">HPO_12883</name>
</gene>
<evidence type="ECO:0000313" key="3">
    <source>
        <dbReference type="Proteomes" id="UP000027100"/>
    </source>
</evidence>
<feature type="transmembrane region" description="Helical" evidence="1">
    <location>
        <begin position="63"/>
        <end position="81"/>
    </location>
</feature>
<name>A0A062VHE2_9PROT</name>
<dbReference type="RefSeq" id="WP_035599462.1">
    <property type="nucleotide sequence ID" value="NZ_ARYM01000014.1"/>
</dbReference>
<organism evidence="2 3">
    <name type="scientific">Hyphomonas polymorpha PS728</name>
    <dbReference type="NCBI Taxonomy" id="1280954"/>
    <lineage>
        <taxon>Bacteria</taxon>
        <taxon>Pseudomonadati</taxon>
        <taxon>Pseudomonadota</taxon>
        <taxon>Alphaproteobacteria</taxon>
        <taxon>Hyphomonadales</taxon>
        <taxon>Hyphomonadaceae</taxon>
        <taxon>Hyphomonas</taxon>
    </lineage>
</organism>
<keyword evidence="1" id="KW-0472">Membrane</keyword>
<keyword evidence="3" id="KW-1185">Reference proteome</keyword>
<keyword evidence="1" id="KW-1133">Transmembrane helix</keyword>
<proteinExistence type="predicted"/>
<sequence length="116" mass="12456">MGTQSLYRLTAACLITHELELLLLREGHIFHGAATPLGQALLCTHLAIVLGLLIVAEVSRSTLIRAGLCVFAVLHVGLHWLCRHDPVNSAASIVSWVLILLAGVFGAAYLVPQKAR</sequence>
<dbReference type="AlphaFoldDB" id="A0A062VHE2"/>
<dbReference type="Proteomes" id="UP000027100">
    <property type="component" value="Unassembled WGS sequence"/>
</dbReference>
<comment type="caution">
    <text evidence="2">The sequence shown here is derived from an EMBL/GenBank/DDBJ whole genome shotgun (WGS) entry which is preliminary data.</text>
</comment>
<protein>
    <recommendedName>
        <fullName evidence="4">DoxX family protein</fullName>
    </recommendedName>
</protein>
<dbReference type="Pfam" id="PF20460">
    <property type="entry name" value="DUF6713"/>
    <property type="match status" value="1"/>
</dbReference>
<dbReference type="EMBL" id="ARYM01000014">
    <property type="protein sequence ID" value="KCZ97959.1"/>
    <property type="molecule type" value="Genomic_DNA"/>
</dbReference>
<evidence type="ECO:0000256" key="1">
    <source>
        <dbReference type="SAM" id="Phobius"/>
    </source>
</evidence>
<evidence type="ECO:0008006" key="4">
    <source>
        <dbReference type="Google" id="ProtNLM"/>
    </source>
</evidence>
<keyword evidence="1" id="KW-0812">Transmembrane</keyword>
<dbReference type="PATRIC" id="fig|1280954.3.peg.2610"/>
<evidence type="ECO:0000313" key="2">
    <source>
        <dbReference type="EMBL" id="KCZ97959.1"/>
    </source>
</evidence>
<dbReference type="STRING" id="1280954.HPO_12883"/>
<dbReference type="InterPro" id="IPR046559">
    <property type="entry name" value="DUF6713"/>
</dbReference>